<dbReference type="Proteomes" id="UP000179270">
    <property type="component" value="Unassembled WGS sequence"/>
</dbReference>
<reference evidence="1 2" key="1">
    <citation type="journal article" date="2016" name="Nat. Commun.">
        <title>Thousands of microbial genomes shed light on interconnected biogeochemical processes in an aquifer system.</title>
        <authorList>
            <person name="Anantharaman K."/>
            <person name="Brown C.T."/>
            <person name="Hug L.A."/>
            <person name="Sharon I."/>
            <person name="Castelle C.J."/>
            <person name="Probst A.J."/>
            <person name="Thomas B.C."/>
            <person name="Singh A."/>
            <person name="Wilkins M.J."/>
            <person name="Karaoz U."/>
            <person name="Brodie E.L."/>
            <person name="Williams K.H."/>
            <person name="Hubbard S.S."/>
            <person name="Banfield J.F."/>
        </authorList>
    </citation>
    <scope>NUCLEOTIDE SEQUENCE [LARGE SCALE GENOMIC DNA]</scope>
</reference>
<protein>
    <submittedName>
        <fullName evidence="1">Uncharacterized protein</fullName>
    </submittedName>
</protein>
<evidence type="ECO:0000313" key="1">
    <source>
        <dbReference type="EMBL" id="OGK39854.1"/>
    </source>
</evidence>
<gene>
    <name evidence="1" type="ORF">A3A74_03105</name>
</gene>
<evidence type="ECO:0000313" key="2">
    <source>
        <dbReference type="Proteomes" id="UP000179270"/>
    </source>
</evidence>
<accession>A0A1F7I932</accession>
<comment type="caution">
    <text evidence="1">The sequence shown here is derived from an EMBL/GenBank/DDBJ whole genome shotgun (WGS) entry which is preliminary data.</text>
</comment>
<dbReference type="AlphaFoldDB" id="A0A1F7I932"/>
<dbReference type="EMBL" id="MGAF01000043">
    <property type="protein sequence ID" value="OGK39854.1"/>
    <property type="molecule type" value="Genomic_DNA"/>
</dbReference>
<sequence>MPCGVLFNVEGNPNTTKFVVGKPPNEFTYEIPYSPGLVAALLDNKLPGYGNFHDRLKFLSPDEKYTLIQGTLGLYSEQAALPSDLFVGDNSVFARRNNNTPGA</sequence>
<organism evidence="1 2">
    <name type="scientific">Candidatus Roizmanbacteria bacterium RIFCSPLOWO2_01_FULL_35_13</name>
    <dbReference type="NCBI Taxonomy" id="1802055"/>
    <lineage>
        <taxon>Bacteria</taxon>
        <taxon>Candidatus Roizmaniibacteriota</taxon>
    </lineage>
</organism>
<name>A0A1F7I932_9BACT</name>
<proteinExistence type="predicted"/>